<protein>
    <submittedName>
        <fullName evidence="10">ABC transporter permease</fullName>
    </submittedName>
</protein>
<feature type="transmembrane region" description="Helical" evidence="8">
    <location>
        <begin position="352"/>
        <end position="372"/>
    </location>
</feature>
<organism evidence="10 11">
    <name type="scientific">Hyalangium rubrum</name>
    <dbReference type="NCBI Taxonomy" id="3103134"/>
    <lineage>
        <taxon>Bacteria</taxon>
        <taxon>Pseudomonadati</taxon>
        <taxon>Myxococcota</taxon>
        <taxon>Myxococcia</taxon>
        <taxon>Myxococcales</taxon>
        <taxon>Cystobacterineae</taxon>
        <taxon>Archangiaceae</taxon>
        <taxon>Hyalangium</taxon>
    </lineage>
</organism>
<accession>A0ABU5GZY7</accession>
<dbReference type="InterPro" id="IPR051449">
    <property type="entry name" value="ABC-2_transporter_component"/>
</dbReference>
<dbReference type="Proteomes" id="UP001291309">
    <property type="component" value="Unassembled WGS sequence"/>
</dbReference>
<evidence type="ECO:0000256" key="8">
    <source>
        <dbReference type="SAM" id="Phobius"/>
    </source>
</evidence>
<evidence type="ECO:0000256" key="2">
    <source>
        <dbReference type="ARBA" id="ARBA00007783"/>
    </source>
</evidence>
<proteinExistence type="inferred from homology"/>
<feature type="domain" description="ABC transmembrane type-2" evidence="9">
    <location>
        <begin position="151"/>
        <end position="377"/>
    </location>
</feature>
<evidence type="ECO:0000256" key="4">
    <source>
        <dbReference type="ARBA" id="ARBA00022475"/>
    </source>
</evidence>
<dbReference type="Pfam" id="PF12698">
    <property type="entry name" value="ABC2_membrane_3"/>
    <property type="match status" value="1"/>
</dbReference>
<dbReference type="RefSeq" id="WP_321545486.1">
    <property type="nucleotide sequence ID" value="NZ_JAXIVS010000003.1"/>
</dbReference>
<dbReference type="InterPro" id="IPR047817">
    <property type="entry name" value="ABC2_TM_bact-type"/>
</dbReference>
<gene>
    <name evidence="10" type="ORF">SYV04_10195</name>
</gene>
<evidence type="ECO:0000313" key="11">
    <source>
        <dbReference type="Proteomes" id="UP001291309"/>
    </source>
</evidence>
<dbReference type="PANTHER" id="PTHR30294:SF29">
    <property type="entry name" value="MULTIDRUG ABC TRANSPORTER PERMEASE YBHS-RELATED"/>
    <property type="match status" value="1"/>
</dbReference>
<comment type="subcellular location">
    <subcellularLocation>
        <location evidence="1">Cell membrane</location>
        <topology evidence="1">Multi-pass membrane protein</topology>
    </subcellularLocation>
</comment>
<keyword evidence="6 8" id="KW-1133">Transmembrane helix</keyword>
<reference evidence="10 11" key="1">
    <citation type="submission" date="2023-12" db="EMBL/GenBank/DDBJ databases">
        <title>the genome sequence of Hyalangium sp. s54d21.</title>
        <authorList>
            <person name="Zhang X."/>
        </authorList>
    </citation>
    <scope>NUCLEOTIDE SEQUENCE [LARGE SCALE GENOMIC DNA]</scope>
    <source>
        <strain evidence="11">s54d21</strain>
    </source>
</reference>
<keyword evidence="4" id="KW-1003">Cell membrane</keyword>
<feature type="transmembrane region" description="Helical" evidence="8">
    <location>
        <begin position="233"/>
        <end position="255"/>
    </location>
</feature>
<comment type="similarity">
    <text evidence="2">Belongs to the ABC-2 integral membrane protein family.</text>
</comment>
<dbReference type="InterPro" id="IPR013525">
    <property type="entry name" value="ABC2_TM"/>
</dbReference>
<feature type="transmembrane region" description="Helical" evidence="8">
    <location>
        <begin position="297"/>
        <end position="316"/>
    </location>
</feature>
<evidence type="ECO:0000256" key="7">
    <source>
        <dbReference type="ARBA" id="ARBA00023136"/>
    </source>
</evidence>
<dbReference type="EMBL" id="JAXIVS010000003">
    <property type="protein sequence ID" value="MDY7226761.1"/>
    <property type="molecule type" value="Genomic_DNA"/>
</dbReference>
<feature type="transmembrane region" description="Helical" evidence="8">
    <location>
        <begin position="182"/>
        <end position="207"/>
    </location>
</feature>
<evidence type="ECO:0000256" key="1">
    <source>
        <dbReference type="ARBA" id="ARBA00004651"/>
    </source>
</evidence>
<keyword evidence="11" id="KW-1185">Reference proteome</keyword>
<dbReference type="PANTHER" id="PTHR30294">
    <property type="entry name" value="MEMBRANE COMPONENT OF ABC TRANSPORTER YHHJ-RELATED"/>
    <property type="match status" value="1"/>
</dbReference>
<comment type="caution">
    <text evidence="10">The sequence shown here is derived from an EMBL/GenBank/DDBJ whole genome shotgun (WGS) entry which is preliminary data.</text>
</comment>
<name>A0ABU5GZY7_9BACT</name>
<evidence type="ECO:0000259" key="9">
    <source>
        <dbReference type="PROSITE" id="PS51012"/>
    </source>
</evidence>
<feature type="transmembrane region" description="Helical" evidence="8">
    <location>
        <begin position="32"/>
        <end position="52"/>
    </location>
</feature>
<evidence type="ECO:0000256" key="3">
    <source>
        <dbReference type="ARBA" id="ARBA00022448"/>
    </source>
</evidence>
<feature type="transmembrane region" description="Helical" evidence="8">
    <location>
        <begin position="261"/>
        <end position="285"/>
    </location>
</feature>
<evidence type="ECO:0000256" key="6">
    <source>
        <dbReference type="ARBA" id="ARBA00022989"/>
    </source>
</evidence>
<dbReference type="PROSITE" id="PS51012">
    <property type="entry name" value="ABC_TM2"/>
    <property type="match status" value="1"/>
</dbReference>
<evidence type="ECO:0000256" key="5">
    <source>
        <dbReference type="ARBA" id="ARBA00022692"/>
    </source>
</evidence>
<keyword evidence="5 8" id="KW-0812">Transmembrane</keyword>
<sequence length="379" mass="40578">MASASSLRRTLGRTLAMAGKEVQHIRRDVRTLYLALAMPVLLLVLFGFGISFDVDHLELAVVDQDRSTASRELVRHLTAGGEFTVVQEGTSSEEALRALRRGQAVAALVVPHGFSQEVSRGGARVQLLVDGADGNTANQALAKAQALVDVASRRLAPAGAPLPSPPVEVRLRTLFNPTGRSALFLVPGLAAYLLAIVAVLITALTVAREWERGSMEQLFATPVGRMEIVVGKLLPYLGIGLLQVLLVLTVGAWVFDVPVRGSLGVLGLGALLFLIGMLGQGLFISVVTRNQVVATQMATMTSVLPSMLLSGFIFPIENLPLPLRLLSNLVPARYFVGTLRGVLLRGNGLSELWPQLVALTLFAALMLVAAMARFKRRLD</sequence>
<keyword evidence="3" id="KW-0813">Transport</keyword>
<keyword evidence="7 8" id="KW-0472">Membrane</keyword>
<dbReference type="Gene3D" id="3.40.1710.10">
    <property type="entry name" value="abc type-2 transporter like domain"/>
    <property type="match status" value="1"/>
</dbReference>
<evidence type="ECO:0000313" key="10">
    <source>
        <dbReference type="EMBL" id="MDY7226761.1"/>
    </source>
</evidence>